<evidence type="ECO:0000313" key="2">
    <source>
        <dbReference type="Proteomes" id="UP001057402"/>
    </source>
</evidence>
<proteinExistence type="predicted"/>
<gene>
    <name evidence="1" type="ORF">MLD38_033552</name>
</gene>
<dbReference type="Proteomes" id="UP001057402">
    <property type="component" value="Chromosome 10"/>
</dbReference>
<name>A0ACB9M7Q3_9MYRT</name>
<evidence type="ECO:0000313" key="1">
    <source>
        <dbReference type="EMBL" id="KAI4320028.1"/>
    </source>
</evidence>
<protein>
    <submittedName>
        <fullName evidence="1">Uncharacterized protein</fullName>
    </submittedName>
</protein>
<keyword evidence="2" id="KW-1185">Reference proteome</keyword>
<dbReference type="EMBL" id="CM042889">
    <property type="protein sequence ID" value="KAI4320028.1"/>
    <property type="molecule type" value="Genomic_DNA"/>
</dbReference>
<accession>A0ACB9M7Q3</accession>
<organism evidence="1 2">
    <name type="scientific">Melastoma candidum</name>
    <dbReference type="NCBI Taxonomy" id="119954"/>
    <lineage>
        <taxon>Eukaryota</taxon>
        <taxon>Viridiplantae</taxon>
        <taxon>Streptophyta</taxon>
        <taxon>Embryophyta</taxon>
        <taxon>Tracheophyta</taxon>
        <taxon>Spermatophyta</taxon>
        <taxon>Magnoliopsida</taxon>
        <taxon>eudicotyledons</taxon>
        <taxon>Gunneridae</taxon>
        <taxon>Pentapetalae</taxon>
        <taxon>rosids</taxon>
        <taxon>malvids</taxon>
        <taxon>Myrtales</taxon>
        <taxon>Melastomataceae</taxon>
        <taxon>Melastomatoideae</taxon>
        <taxon>Melastomateae</taxon>
        <taxon>Melastoma</taxon>
    </lineage>
</organism>
<comment type="caution">
    <text evidence="1">The sequence shown here is derived from an EMBL/GenBank/DDBJ whole genome shotgun (WGS) entry which is preliminary data.</text>
</comment>
<reference evidence="2" key="1">
    <citation type="journal article" date="2023" name="Front. Plant Sci.">
        <title>Chromosomal-level genome assembly of Melastoma candidum provides insights into trichome evolution.</title>
        <authorList>
            <person name="Zhong Y."/>
            <person name="Wu W."/>
            <person name="Sun C."/>
            <person name="Zou P."/>
            <person name="Liu Y."/>
            <person name="Dai S."/>
            <person name="Zhou R."/>
        </authorList>
    </citation>
    <scope>NUCLEOTIDE SEQUENCE [LARGE SCALE GENOMIC DNA]</scope>
</reference>
<sequence length="114" mass="12825">MEREKASESWTNEKHSHYLDAMEASFVHTMLEDSSARRSLHLDRYVTTSCDSTQDSASRARNKCPGSTSGTGRTEANTDKRWRRHATDTSNDDSALDQVVPQISYKSDKVGKGR</sequence>